<dbReference type="EMBL" id="BAAALT010000067">
    <property type="protein sequence ID" value="GAA1803350.1"/>
    <property type="molecule type" value="Genomic_DNA"/>
</dbReference>
<gene>
    <name evidence="4" type="ORF">GCM10009682_26510</name>
</gene>
<dbReference type="PANTHER" id="PTHR39159">
    <property type="match status" value="1"/>
</dbReference>
<feature type="region of interest" description="Disordered" evidence="2">
    <location>
        <begin position="199"/>
        <end position="218"/>
    </location>
</feature>
<proteinExistence type="predicted"/>
<dbReference type="SUPFAM" id="SSF159234">
    <property type="entry name" value="FomD-like"/>
    <property type="match status" value="1"/>
</dbReference>
<accession>A0ABN2LYH9</accession>
<keyword evidence="5" id="KW-1185">Reference proteome</keyword>
<reference evidence="4 5" key="1">
    <citation type="journal article" date="2019" name="Int. J. Syst. Evol. Microbiol.">
        <title>The Global Catalogue of Microorganisms (GCM) 10K type strain sequencing project: providing services to taxonomists for standard genome sequencing and annotation.</title>
        <authorList>
            <consortium name="The Broad Institute Genomics Platform"/>
            <consortium name="The Broad Institute Genome Sequencing Center for Infectious Disease"/>
            <person name="Wu L."/>
            <person name="Ma J."/>
        </authorList>
    </citation>
    <scope>NUCLEOTIDE SEQUENCE [LARGE SCALE GENOMIC DNA]</scope>
    <source>
        <strain evidence="4 5">JCM 13250</strain>
    </source>
</reference>
<dbReference type="InterPro" id="IPR035930">
    <property type="entry name" value="FomD-like_sf"/>
</dbReference>
<feature type="domain" description="DUF402" evidence="3">
    <location>
        <begin position="58"/>
        <end position="184"/>
    </location>
</feature>
<dbReference type="InterPro" id="IPR050212">
    <property type="entry name" value="Ntdp-like"/>
</dbReference>
<evidence type="ECO:0000313" key="4">
    <source>
        <dbReference type="EMBL" id="GAA1803350.1"/>
    </source>
</evidence>
<dbReference type="PANTHER" id="PTHR39159:SF1">
    <property type="entry name" value="UPF0374 PROTEIN YGAC"/>
    <property type="match status" value="1"/>
</dbReference>
<dbReference type="RefSeq" id="WP_344130247.1">
    <property type="nucleotide sequence ID" value="NZ_BAAALT010000067.1"/>
</dbReference>
<sequence>MTGTWPVGRLILRRHFMRDDLLARVWVGRVAADDETGLWTWIATGSAYRDLGAADGRAFREVPFGEWGRTATAMKELTWRNDVLMLHPRAGAYSLWFFFDPDGGFRQWYVNLEEPGARWDDGGIAGIDTVDQDLDIVATADRAWRWKDEDEFADHLAHPDVYWVDDPEAVWAEGKRVVGLIESGAAPFDGRGCDFRPPAAWTPPVDMPAGWQRPRQAS</sequence>
<evidence type="ECO:0000256" key="2">
    <source>
        <dbReference type="SAM" id="MobiDB-lite"/>
    </source>
</evidence>
<dbReference type="InterPro" id="IPR007295">
    <property type="entry name" value="DUF402"/>
</dbReference>
<evidence type="ECO:0000313" key="5">
    <source>
        <dbReference type="Proteomes" id="UP001500218"/>
    </source>
</evidence>
<organism evidence="4 5">
    <name type="scientific">Luedemannella flava</name>
    <dbReference type="NCBI Taxonomy" id="349316"/>
    <lineage>
        <taxon>Bacteria</taxon>
        <taxon>Bacillati</taxon>
        <taxon>Actinomycetota</taxon>
        <taxon>Actinomycetes</taxon>
        <taxon>Micromonosporales</taxon>
        <taxon>Micromonosporaceae</taxon>
        <taxon>Luedemannella</taxon>
    </lineage>
</organism>
<evidence type="ECO:0000259" key="3">
    <source>
        <dbReference type="Pfam" id="PF04167"/>
    </source>
</evidence>
<name>A0ABN2LYH9_9ACTN</name>
<dbReference type="Proteomes" id="UP001500218">
    <property type="component" value="Unassembled WGS sequence"/>
</dbReference>
<keyword evidence="1" id="KW-0378">Hydrolase</keyword>
<comment type="caution">
    <text evidence="4">The sequence shown here is derived from an EMBL/GenBank/DDBJ whole genome shotgun (WGS) entry which is preliminary data.</text>
</comment>
<protein>
    <submittedName>
        <fullName evidence="4">DUF402 domain-containing protein</fullName>
    </submittedName>
</protein>
<evidence type="ECO:0000256" key="1">
    <source>
        <dbReference type="ARBA" id="ARBA00022801"/>
    </source>
</evidence>
<dbReference type="Pfam" id="PF04167">
    <property type="entry name" value="DUF402"/>
    <property type="match status" value="1"/>
</dbReference>
<dbReference type="Gene3D" id="2.40.380.10">
    <property type="entry name" value="FomD-like"/>
    <property type="match status" value="1"/>
</dbReference>